<name>A0AAV4AT79_9GAST</name>
<evidence type="ECO:0000313" key="7">
    <source>
        <dbReference type="Proteomes" id="UP000735302"/>
    </source>
</evidence>
<comment type="pathway">
    <text evidence="1">Protein modification; protein glycosylation.</text>
</comment>
<dbReference type="GO" id="GO:0005793">
    <property type="term" value="C:endoplasmic reticulum-Golgi intermediate compartment"/>
    <property type="evidence" value="ECO:0007669"/>
    <property type="project" value="TreeGrafter"/>
</dbReference>
<dbReference type="EMBL" id="BLXT01004061">
    <property type="protein sequence ID" value="GFO09329.1"/>
    <property type="molecule type" value="Genomic_DNA"/>
</dbReference>
<evidence type="ECO:0000259" key="5">
    <source>
        <dbReference type="Pfam" id="PF23524"/>
    </source>
</evidence>
<dbReference type="Pfam" id="PF04666">
    <property type="entry name" value="MGAT4_cons"/>
    <property type="match status" value="1"/>
</dbReference>
<dbReference type="PANTHER" id="PTHR12062">
    <property type="entry name" value="N-ACETYLGLUCOSAMINYLTRANSFERASE VI"/>
    <property type="match status" value="1"/>
</dbReference>
<feature type="domain" description="MGAT4 A/B/C C-terminal" evidence="5">
    <location>
        <begin position="125"/>
        <end position="290"/>
    </location>
</feature>
<dbReference type="GO" id="GO:0006487">
    <property type="term" value="P:protein N-linked glycosylation"/>
    <property type="evidence" value="ECO:0007669"/>
    <property type="project" value="TreeGrafter"/>
</dbReference>
<keyword evidence="3" id="KW-0808">Transferase</keyword>
<feature type="domain" description="MGAT4 conserved region" evidence="4">
    <location>
        <begin position="5"/>
        <end position="107"/>
    </location>
</feature>
<accession>A0AAV4AT79</accession>
<gene>
    <name evidence="6" type="ORF">PoB_003583400</name>
</gene>
<protein>
    <submittedName>
        <fullName evidence="6">Alpha-1,3-mannosyl-glycoprotein 4-beta-n-acetylglucosaminyltransferase a</fullName>
    </submittedName>
</protein>
<dbReference type="InterPro" id="IPR057279">
    <property type="entry name" value="MGAT4"/>
</dbReference>
<keyword evidence="2" id="KW-0328">Glycosyltransferase</keyword>
<dbReference type="GO" id="GO:0005795">
    <property type="term" value="C:Golgi stack"/>
    <property type="evidence" value="ECO:0007669"/>
    <property type="project" value="TreeGrafter"/>
</dbReference>
<keyword evidence="7" id="KW-1185">Reference proteome</keyword>
<dbReference type="GO" id="GO:0005783">
    <property type="term" value="C:endoplasmic reticulum"/>
    <property type="evidence" value="ECO:0007669"/>
    <property type="project" value="TreeGrafter"/>
</dbReference>
<dbReference type="InterPro" id="IPR056576">
    <property type="entry name" value="MGAT4_A/B/C_C"/>
</dbReference>
<dbReference type="GO" id="GO:0008375">
    <property type="term" value="F:acetylglucosaminyltransferase activity"/>
    <property type="evidence" value="ECO:0007669"/>
    <property type="project" value="TreeGrafter"/>
</dbReference>
<dbReference type="AlphaFoldDB" id="A0AAV4AT79"/>
<proteinExistence type="predicted"/>
<dbReference type="Pfam" id="PF23524">
    <property type="entry name" value="MGAT4A_C"/>
    <property type="match status" value="1"/>
</dbReference>
<evidence type="ECO:0000256" key="3">
    <source>
        <dbReference type="ARBA" id="ARBA00022679"/>
    </source>
</evidence>
<evidence type="ECO:0000256" key="1">
    <source>
        <dbReference type="ARBA" id="ARBA00004922"/>
    </source>
</evidence>
<dbReference type="PANTHER" id="PTHR12062:SF9">
    <property type="entry name" value="ALPHA-1,3-MANNOSYL-GLYCOPROTEIN 4-BETA-N-ACETYLGLUCOSAMINYLTRANSFERASE A, ISOFORM A"/>
    <property type="match status" value="1"/>
</dbReference>
<dbReference type="InterPro" id="IPR006759">
    <property type="entry name" value="Glyco_transf_54"/>
</dbReference>
<evidence type="ECO:0000256" key="2">
    <source>
        <dbReference type="ARBA" id="ARBA00022676"/>
    </source>
</evidence>
<sequence length="315" mass="35557">MKRAIATNRGDWVLLEFSVLGFIGRLFHSSSVPRMVEFLLMFYTQKPCDWLMEDYLQVRMCGHGEKWAKCLYKIRCVARPVRPSLFQHLGFRSSLQGHINKLKDKHYRSDVNSTSYAAFSNPPVANIFTTLTTYANDIYDVYTGEKIFWATIPKENDVMEFMFNPPVTLDRIIINTGDAKHPTDILTNAVVEVLQVSPLSRPSPLPGEGGTPPVKHAIHQKAWMERSNTIPELRTWAKTAAQCEGAFVQIGKFDSLGQADISVPPESKIGSIWSLRVRVLATSKMWLVVNKVRALRACCGISSSKLFGYLLTDLK</sequence>
<evidence type="ECO:0000313" key="6">
    <source>
        <dbReference type="EMBL" id="GFO09329.1"/>
    </source>
</evidence>
<organism evidence="6 7">
    <name type="scientific">Plakobranchus ocellatus</name>
    <dbReference type="NCBI Taxonomy" id="259542"/>
    <lineage>
        <taxon>Eukaryota</taxon>
        <taxon>Metazoa</taxon>
        <taxon>Spiralia</taxon>
        <taxon>Lophotrochozoa</taxon>
        <taxon>Mollusca</taxon>
        <taxon>Gastropoda</taxon>
        <taxon>Heterobranchia</taxon>
        <taxon>Euthyneura</taxon>
        <taxon>Panpulmonata</taxon>
        <taxon>Sacoglossa</taxon>
        <taxon>Placobranchoidea</taxon>
        <taxon>Plakobranchidae</taxon>
        <taxon>Plakobranchus</taxon>
    </lineage>
</organism>
<reference evidence="6 7" key="1">
    <citation type="journal article" date="2021" name="Elife">
        <title>Chloroplast acquisition without the gene transfer in kleptoplastic sea slugs, Plakobranchus ocellatus.</title>
        <authorList>
            <person name="Maeda T."/>
            <person name="Takahashi S."/>
            <person name="Yoshida T."/>
            <person name="Shimamura S."/>
            <person name="Takaki Y."/>
            <person name="Nagai Y."/>
            <person name="Toyoda A."/>
            <person name="Suzuki Y."/>
            <person name="Arimoto A."/>
            <person name="Ishii H."/>
            <person name="Satoh N."/>
            <person name="Nishiyama T."/>
            <person name="Hasebe M."/>
            <person name="Maruyama T."/>
            <person name="Minagawa J."/>
            <person name="Obokata J."/>
            <person name="Shigenobu S."/>
        </authorList>
    </citation>
    <scope>NUCLEOTIDE SEQUENCE [LARGE SCALE GENOMIC DNA]</scope>
</reference>
<evidence type="ECO:0000259" key="4">
    <source>
        <dbReference type="Pfam" id="PF04666"/>
    </source>
</evidence>
<comment type="caution">
    <text evidence="6">The sequence shown here is derived from an EMBL/GenBank/DDBJ whole genome shotgun (WGS) entry which is preliminary data.</text>
</comment>
<dbReference type="Proteomes" id="UP000735302">
    <property type="component" value="Unassembled WGS sequence"/>
</dbReference>